<dbReference type="Gene3D" id="2.40.50.870">
    <property type="entry name" value="Protein of unknown function (DUF3299)"/>
    <property type="match status" value="1"/>
</dbReference>
<reference evidence="2" key="1">
    <citation type="submission" date="2022-03" db="EMBL/GenBank/DDBJ databases">
        <title>Genomic Encyclopedia of Type Strains, Phase III (KMG-III): the genomes of soil and plant-associated and newly described type strains.</title>
        <authorList>
            <person name="Whitman W."/>
        </authorList>
    </citation>
    <scope>NUCLEOTIDE SEQUENCE</scope>
    <source>
        <strain evidence="2">ANL 6-2</strain>
    </source>
</reference>
<comment type="caution">
    <text evidence="2">The sequence shown here is derived from an EMBL/GenBank/DDBJ whole genome shotgun (WGS) entry which is preliminary data.</text>
</comment>
<accession>A0AAE3KGN1</accession>
<name>A0AAE3KGN1_9GAMM</name>
<feature type="signal peptide" evidence="1">
    <location>
        <begin position="1"/>
        <end position="24"/>
    </location>
</feature>
<gene>
    <name evidence="2" type="ORF">J2T57_002547</name>
</gene>
<dbReference type="Proteomes" id="UP001205843">
    <property type="component" value="Unassembled WGS sequence"/>
</dbReference>
<dbReference type="AlphaFoldDB" id="A0AAE3KGN1"/>
<protein>
    <recommendedName>
        <fullName evidence="4">DUF3299 domain-containing protein</fullName>
    </recommendedName>
</protein>
<evidence type="ECO:0000313" key="2">
    <source>
        <dbReference type="EMBL" id="MCP1675397.1"/>
    </source>
</evidence>
<dbReference type="RefSeq" id="WP_253478818.1">
    <property type="nucleotide sequence ID" value="NZ_JALJXV010000006.1"/>
</dbReference>
<dbReference type="Pfam" id="PF11736">
    <property type="entry name" value="DUF3299"/>
    <property type="match status" value="1"/>
</dbReference>
<feature type="chain" id="PRO_5042291216" description="DUF3299 domain-containing protein" evidence="1">
    <location>
        <begin position="25"/>
        <end position="289"/>
    </location>
</feature>
<sequence length="289" mass="32058">MQTLMNRLSPKRLAWILALSTVMLGGCWSSQNTDSASGSGEVRSGSDRQAAPTIRVYMAEFQEFGEVVGITAASDEFVDLRMRLEAADGEPLPDAELKISSLVGNELSDESLPTDKDGWVDIRIRPRLPGEDVLTFTGGGISKQVSLYITDDAYGHPMEHLAERAVDLPEVEGVVPWQTMTDIGTREGRHGLLEPIFTSDVRELHGKDVRIQGFMLPLDNSDRQQHFLLSRTPPSCFYCLPGGPENVVEVRTERPVEFSFDPMVIAGRMELLEDSELGLFYRLSNGKKE</sequence>
<dbReference type="EMBL" id="JALJXV010000006">
    <property type="protein sequence ID" value="MCP1675397.1"/>
    <property type="molecule type" value="Genomic_DNA"/>
</dbReference>
<evidence type="ECO:0000256" key="1">
    <source>
        <dbReference type="SAM" id="SignalP"/>
    </source>
</evidence>
<evidence type="ECO:0000313" key="3">
    <source>
        <dbReference type="Proteomes" id="UP001205843"/>
    </source>
</evidence>
<evidence type="ECO:0008006" key="4">
    <source>
        <dbReference type="Google" id="ProtNLM"/>
    </source>
</evidence>
<dbReference type="PROSITE" id="PS51257">
    <property type="entry name" value="PROKAR_LIPOPROTEIN"/>
    <property type="match status" value="1"/>
</dbReference>
<organism evidence="2 3">
    <name type="scientific">Natronocella acetinitrilica</name>
    <dbReference type="NCBI Taxonomy" id="414046"/>
    <lineage>
        <taxon>Bacteria</taxon>
        <taxon>Pseudomonadati</taxon>
        <taxon>Pseudomonadota</taxon>
        <taxon>Gammaproteobacteria</taxon>
        <taxon>Chromatiales</taxon>
        <taxon>Ectothiorhodospiraceae</taxon>
        <taxon>Natronocella</taxon>
    </lineage>
</organism>
<proteinExistence type="predicted"/>
<dbReference type="InterPro" id="IPR021727">
    <property type="entry name" value="DUF3299"/>
</dbReference>
<keyword evidence="3" id="KW-1185">Reference proteome</keyword>
<keyword evidence="1" id="KW-0732">Signal</keyword>